<gene>
    <name evidence="7" type="ORF">DW707_13730</name>
</gene>
<dbReference type="Gene3D" id="1.10.443.10">
    <property type="entry name" value="Intergrase catalytic core"/>
    <property type="match status" value="1"/>
</dbReference>
<evidence type="ECO:0000259" key="6">
    <source>
        <dbReference type="PROSITE" id="PS51898"/>
    </source>
</evidence>
<protein>
    <submittedName>
        <fullName evidence="7">Site-specific integrase</fullName>
    </submittedName>
</protein>
<proteinExistence type="inferred from homology"/>
<dbReference type="InterPro" id="IPR010998">
    <property type="entry name" value="Integrase_recombinase_N"/>
</dbReference>
<dbReference type="RefSeq" id="WP_118930452.1">
    <property type="nucleotide sequence ID" value="NZ_QSKW01000025.1"/>
</dbReference>
<dbReference type="InterPro" id="IPR050090">
    <property type="entry name" value="Tyrosine_recombinase_XerCD"/>
</dbReference>
<dbReference type="InterPro" id="IPR002104">
    <property type="entry name" value="Integrase_catalytic"/>
</dbReference>
<keyword evidence="4" id="KW-0238">DNA-binding</keyword>
<evidence type="ECO:0000256" key="1">
    <source>
        <dbReference type="ARBA" id="ARBA00003283"/>
    </source>
</evidence>
<organism evidence="7 8">
    <name type="scientific">Roseburia inulinivorans</name>
    <dbReference type="NCBI Taxonomy" id="360807"/>
    <lineage>
        <taxon>Bacteria</taxon>
        <taxon>Bacillati</taxon>
        <taxon>Bacillota</taxon>
        <taxon>Clostridia</taxon>
        <taxon>Lachnospirales</taxon>
        <taxon>Lachnospiraceae</taxon>
        <taxon>Roseburia</taxon>
    </lineage>
</organism>
<evidence type="ECO:0000256" key="4">
    <source>
        <dbReference type="ARBA" id="ARBA00023125"/>
    </source>
</evidence>
<dbReference type="Gene3D" id="1.10.150.130">
    <property type="match status" value="1"/>
</dbReference>
<dbReference type="AlphaFoldDB" id="A0A3R6C638"/>
<dbReference type="CDD" id="cd01189">
    <property type="entry name" value="INT_ICEBs1_C_like"/>
    <property type="match status" value="1"/>
</dbReference>
<dbReference type="GO" id="GO:0003677">
    <property type="term" value="F:DNA binding"/>
    <property type="evidence" value="ECO:0007669"/>
    <property type="project" value="UniProtKB-KW"/>
</dbReference>
<dbReference type="PANTHER" id="PTHR30349">
    <property type="entry name" value="PHAGE INTEGRASE-RELATED"/>
    <property type="match status" value="1"/>
</dbReference>
<evidence type="ECO:0000256" key="5">
    <source>
        <dbReference type="ARBA" id="ARBA00023172"/>
    </source>
</evidence>
<evidence type="ECO:0000313" key="7">
    <source>
        <dbReference type="EMBL" id="RHE94867.1"/>
    </source>
</evidence>
<name>A0A3R6C638_9FIRM</name>
<feature type="domain" description="Tyr recombinase" evidence="6">
    <location>
        <begin position="166"/>
        <end position="374"/>
    </location>
</feature>
<dbReference type="Proteomes" id="UP000286271">
    <property type="component" value="Unassembled WGS sequence"/>
</dbReference>
<comment type="caution">
    <text evidence="7">The sequence shown here is derived from an EMBL/GenBank/DDBJ whole genome shotgun (WGS) entry which is preliminary data.</text>
</comment>
<dbReference type="GO" id="GO:0015074">
    <property type="term" value="P:DNA integration"/>
    <property type="evidence" value="ECO:0007669"/>
    <property type="project" value="UniProtKB-KW"/>
</dbReference>
<dbReference type="EMBL" id="QSKW01000025">
    <property type="protein sequence ID" value="RHE94867.1"/>
    <property type="molecule type" value="Genomic_DNA"/>
</dbReference>
<keyword evidence="3" id="KW-0229">DNA integration</keyword>
<dbReference type="InterPro" id="IPR013762">
    <property type="entry name" value="Integrase-like_cat_sf"/>
</dbReference>
<evidence type="ECO:0000256" key="3">
    <source>
        <dbReference type="ARBA" id="ARBA00022908"/>
    </source>
</evidence>
<dbReference type="PANTHER" id="PTHR30349:SF41">
    <property type="entry name" value="INTEGRASE_RECOMBINASE PROTEIN MJ0367-RELATED"/>
    <property type="match status" value="1"/>
</dbReference>
<dbReference type="SUPFAM" id="SSF56349">
    <property type="entry name" value="DNA breaking-rejoining enzymes"/>
    <property type="match status" value="1"/>
</dbReference>
<dbReference type="Pfam" id="PF14659">
    <property type="entry name" value="Phage_int_SAM_3"/>
    <property type="match status" value="1"/>
</dbReference>
<keyword evidence="5" id="KW-0233">DNA recombination</keyword>
<sequence>MGKSLKGKELGKGISQRKDGLYQARFINRFGKRQTIYAKTYNDITKKLRDAQYEDEKQINVVTSNMTLDEWYNVWMTTCKKHCRDTTRRTYSVQYNRLREELGWRKLTNLNLVIIQNAFNNLKSDKSRRDCKALLVDMLNRAFESDLINKNVAVSVNTKIDGTEQPEKRVLTPDEIQILYQSTKNSQLYPFFVLALNTGMRMGEILGLTWECVDFETGFIHVEKTLCYLPNNGTAIYEFHPPKSKAGKRNIPMSKQVMEILQEQKAWRDKVNSRFKAQSGFENLVFTSKTNHPLHESNIRTAIRYLVNRINTENPVQTFEVFTPHCLRHTFATNCIAKGMRPKTLQKLLGHNSLQMTMDLYCHVLDSTLKDEMSIITEMV</sequence>
<comment type="similarity">
    <text evidence="2">Belongs to the 'phage' integrase family.</text>
</comment>
<accession>A0A3R6C638</accession>
<evidence type="ECO:0000313" key="8">
    <source>
        <dbReference type="Proteomes" id="UP000286271"/>
    </source>
</evidence>
<evidence type="ECO:0000256" key="2">
    <source>
        <dbReference type="ARBA" id="ARBA00008857"/>
    </source>
</evidence>
<dbReference type="InterPro" id="IPR004107">
    <property type="entry name" value="Integrase_SAM-like_N"/>
</dbReference>
<dbReference type="GO" id="GO:0006310">
    <property type="term" value="P:DNA recombination"/>
    <property type="evidence" value="ECO:0007669"/>
    <property type="project" value="UniProtKB-KW"/>
</dbReference>
<comment type="function">
    <text evidence="1">Site-specific tyrosine recombinase, which acts by catalyzing the cutting and rejoining of the recombining DNA molecules.</text>
</comment>
<dbReference type="Pfam" id="PF00589">
    <property type="entry name" value="Phage_integrase"/>
    <property type="match status" value="1"/>
</dbReference>
<reference evidence="7 8" key="1">
    <citation type="submission" date="2018-08" db="EMBL/GenBank/DDBJ databases">
        <title>A genome reference for cultivated species of the human gut microbiota.</title>
        <authorList>
            <person name="Zou Y."/>
            <person name="Xue W."/>
            <person name="Luo G."/>
        </authorList>
    </citation>
    <scope>NUCLEOTIDE SEQUENCE [LARGE SCALE GENOMIC DNA]</scope>
    <source>
        <strain evidence="7 8">AM27-11</strain>
    </source>
</reference>
<dbReference type="InterPro" id="IPR011010">
    <property type="entry name" value="DNA_brk_join_enz"/>
</dbReference>
<dbReference type="PROSITE" id="PS51898">
    <property type="entry name" value="TYR_RECOMBINASE"/>
    <property type="match status" value="1"/>
</dbReference>
<dbReference type="Gene3D" id="3.30.160.60">
    <property type="entry name" value="Classic Zinc Finger"/>
    <property type="match status" value="1"/>
</dbReference>